<dbReference type="GO" id="GO:0017025">
    <property type="term" value="F:TBP-class protein binding"/>
    <property type="evidence" value="ECO:0007669"/>
    <property type="project" value="InterPro"/>
</dbReference>
<evidence type="ECO:0000313" key="4">
    <source>
        <dbReference type="EMBL" id="KAJ0406393.1"/>
    </source>
</evidence>
<keyword evidence="1" id="KW-0805">Transcription regulation</keyword>
<dbReference type="GO" id="GO:0070897">
    <property type="term" value="P:transcription preinitiation complex assembly"/>
    <property type="evidence" value="ECO:0007669"/>
    <property type="project" value="InterPro"/>
</dbReference>
<dbReference type="PRINTS" id="PR00685">
    <property type="entry name" value="TIFACTORIIB"/>
</dbReference>
<proteinExistence type="predicted"/>
<feature type="domain" description="Cyclin-like" evidence="3">
    <location>
        <begin position="112"/>
        <end position="193"/>
    </location>
</feature>
<name>A0AAD5M857_PYTIN</name>
<keyword evidence="2" id="KW-0804">Transcription</keyword>
<dbReference type="SMART" id="SM00385">
    <property type="entry name" value="CYCLIN"/>
    <property type="match status" value="2"/>
</dbReference>
<dbReference type="InterPro" id="IPR013763">
    <property type="entry name" value="Cyclin-like_dom"/>
</dbReference>
<keyword evidence="5" id="KW-1185">Reference proteome</keyword>
<dbReference type="GO" id="GO:0097550">
    <property type="term" value="C:transcription preinitiation complex"/>
    <property type="evidence" value="ECO:0007669"/>
    <property type="project" value="TreeGrafter"/>
</dbReference>
<dbReference type="Pfam" id="PF00382">
    <property type="entry name" value="TFIIB"/>
    <property type="match status" value="2"/>
</dbReference>
<evidence type="ECO:0000313" key="5">
    <source>
        <dbReference type="Proteomes" id="UP001209570"/>
    </source>
</evidence>
<dbReference type="Gene3D" id="1.10.472.10">
    <property type="entry name" value="Cyclin-like"/>
    <property type="match status" value="2"/>
</dbReference>
<dbReference type="Proteomes" id="UP001209570">
    <property type="component" value="Unassembled WGS sequence"/>
</dbReference>
<dbReference type="AlphaFoldDB" id="A0AAD5M857"/>
<dbReference type="SUPFAM" id="SSF47954">
    <property type="entry name" value="Cyclin-like"/>
    <property type="match status" value="2"/>
</dbReference>
<dbReference type="EMBL" id="JAKCXM010000033">
    <property type="protein sequence ID" value="KAJ0406393.1"/>
    <property type="molecule type" value="Genomic_DNA"/>
</dbReference>
<reference evidence="4" key="1">
    <citation type="submission" date="2021-12" db="EMBL/GenBank/DDBJ databases">
        <title>Prjna785345.</title>
        <authorList>
            <person name="Rujirawat T."/>
            <person name="Krajaejun T."/>
        </authorList>
    </citation>
    <scope>NUCLEOTIDE SEQUENCE</scope>
    <source>
        <strain evidence="4">Pi057C3</strain>
    </source>
</reference>
<protein>
    <recommendedName>
        <fullName evidence="3">Cyclin-like domain-containing protein</fullName>
    </recommendedName>
</protein>
<feature type="domain" description="Cyclin-like" evidence="3">
    <location>
        <begin position="17"/>
        <end position="99"/>
    </location>
</feature>
<evidence type="ECO:0000259" key="3">
    <source>
        <dbReference type="SMART" id="SM00385"/>
    </source>
</evidence>
<gene>
    <name evidence="4" type="ORF">P43SY_007001</name>
</gene>
<dbReference type="InterPro" id="IPR036915">
    <property type="entry name" value="Cyclin-like_sf"/>
</dbReference>
<dbReference type="PANTHER" id="PTHR11618">
    <property type="entry name" value="TRANSCRIPTION INITIATION FACTOR IIB-RELATED"/>
    <property type="match status" value="1"/>
</dbReference>
<organism evidence="4 5">
    <name type="scientific">Pythium insidiosum</name>
    <name type="common">Pythiosis disease agent</name>
    <dbReference type="NCBI Taxonomy" id="114742"/>
    <lineage>
        <taxon>Eukaryota</taxon>
        <taxon>Sar</taxon>
        <taxon>Stramenopiles</taxon>
        <taxon>Oomycota</taxon>
        <taxon>Peronosporomycetes</taxon>
        <taxon>Pythiales</taxon>
        <taxon>Pythiaceae</taxon>
        <taxon>Pythium</taxon>
    </lineage>
</organism>
<dbReference type="InterPro" id="IPR000812">
    <property type="entry name" value="TFIIB"/>
</dbReference>
<evidence type="ECO:0000256" key="2">
    <source>
        <dbReference type="ARBA" id="ARBA00023163"/>
    </source>
</evidence>
<comment type="caution">
    <text evidence="4">The sequence shown here is derived from an EMBL/GenBank/DDBJ whole genome shotgun (WGS) entry which is preliminary data.</text>
</comment>
<dbReference type="InterPro" id="IPR013150">
    <property type="entry name" value="TFIIB_cyclin"/>
</dbReference>
<dbReference type="PANTHER" id="PTHR11618:SF13">
    <property type="entry name" value="TRANSCRIPTION INITIATION FACTOR IIB"/>
    <property type="match status" value="1"/>
</dbReference>
<accession>A0AAD5M857</accession>
<evidence type="ECO:0000256" key="1">
    <source>
        <dbReference type="ARBA" id="ARBA00023015"/>
    </source>
</evidence>
<dbReference type="GO" id="GO:0005634">
    <property type="term" value="C:nucleus"/>
    <property type="evidence" value="ECO:0007669"/>
    <property type="project" value="TreeGrafter"/>
</dbReference>
<sequence length="205" mass="22228">MRRQESATARRIEGLLAKIQEVADALALPKSIVELATDVYAEAEKSGVSMRGPEKDSIPVAVLFIACRKSGNARSLKEFEAASGVPKKRIGKSFMTLSKTLDLDMVQASTQDYVRRFCSRLGLPNKTQSIANDVAQRADELGLSSGKSPIAVAASVIYLVAAYTDAKRSLQEISDVSMIGEKNVKVVCKELNKSRVTLFEGVLMT</sequence>